<proteinExistence type="predicted"/>
<evidence type="ECO:0000256" key="1">
    <source>
        <dbReference type="SAM" id="MobiDB-lite"/>
    </source>
</evidence>
<evidence type="ECO:0000313" key="2">
    <source>
        <dbReference type="EMBL" id="GJT88433.1"/>
    </source>
</evidence>
<dbReference type="Proteomes" id="UP001151760">
    <property type="component" value="Unassembled WGS sequence"/>
</dbReference>
<keyword evidence="3" id="KW-1185">Reference proteome</keyword>
<name>A0ABQ5HMR6_9ASTR</name>
<accession>A0ABQ5HMR6</accession>
<feature type="compositionally biased region" description="Low complexity" evidence="1">
    <location>
        <begin position="489"/>
        <end position="507"/>
    </location>
</feature>
<feature type="region of interest" description="Disordered" evidence="1">
    <location>
        <begin position="212"/>
        <end position="259"/>
    </location>
</feature>
<feature type="compositionally biased region" description="Polar residues" evidence="1">
    <location>
        <begin position="296"/>
        <end position="306"/>
    </location>
</feature>
<feature type="compositionally biased region" description="Polar residues" evidence="1">
    <location>
        <begin position="225"/>
        <end position="246"/>
    </location>
</feature>
<evidence type="ECO:0000313" key="3">
    <source>
        <dbReference type="Proteomes" id="UP001151760"/>
    </source>
</evidence>
<organism evidence="2 3">
    <name type="scientific">Tanacetum coccineum</name>
    <dbReference type="NCBI Taxonomy" id="301880"/>
    <lineage>
        <taxon>Eukaryota</taxon>
        <taxon>Viridiplantae</taxon>
        <taxon>Streptophyta</taxon>
        <taxon>Embryophyta</taxon>
        <taxon>Tracheophyta</taxon>
        <taxon>Spermatophyta</taxon>
        <taxon>Magnoliopsida</taxon>
        <taxon>eudicotyledons</taxon>
        <taxon>Gunneridae</taxon>
        <taxon>Pentapetalae</taxon>
        <taxon>asterids</taxon>
        <taxon>campanulids</taxon>
        <taxon>Asterales</taxon>
        <taxon>Asteraceae</taxon>
        <taxon>Asteroideae</taxon>
        <taxon>Anthemideae</taxon>
        <taxon>Anthemidinae</taxon>
        <taxon>Tanacetum</taxon>
    </lineage>
</organism>
<feature type="region of interest" description="Disordered" evidence="1">
    <location>
        <begin position="295"/>
        <end position="318"/>
    </location>
</feature>
<comment type="caution">
    <text evidence="2">The sequence shown here is derived from an EMBL/GenBank/DDBJ whole genome shotgun (WGS) entry which is preliminary data.</text>
</comment>
<dbReference type="PANTHER" id="PTHR34222">
    <property type="entry name" value="GAG_PRE-INTEGRS DOMAIN-CONTAINING PROTEIN"/>
    <property type="match status" value="1"/>
</dbReference>
<reference evidence="2" key="1">
    <citation type="journal article" date="2022" name="Int. J. Mol. Sci.">
        <title>Draft Genome of Tanacetum Coccineum: Genomic Comparison of Closely Related Tanacetum-Family Plants.</title>
        <authorList>
            <person name="Yamashiro T."/>
            <person name="Shiraishi A."/>
            <person name="Nakayama K."/>
            <person name="Satake H."/>
        </authorList>
    </citation>
    <scope>NUCLEOTIDE SEQUENCE</scope>
</reference>
<dbReference type="EMBL" id="BQNB010019730">
    <property type="protein sequence ID" value="GJT88433.1"/>
    <property type="molecule type" value="Genomic_DNA"/>
</dbReference>
<gene>
    <name evidence="2" type="ORF">Tco_1070150</name>
</gene>
<protein>
    <submittedName>
        <fullName evidence="2">Uncharacterized protein</fullName>
    </submittedName>
</protein>
<reference evidence="2" key="2">
    <citation type="submission" date="2022-01" db="EMBL/GenBank/DDBJ databases">
        <authorList>
            <person name="Yamashiro T."/>
            <person name="Shiraishi A."/>
            <person name="Satake H."/>
            <person name="Nakayama K."/>
        </authorList>
    </citation>
    <scope>NUCLEOTIDE SEQUENCE</scope>
</reference>
<dbReference type="PANTHER" id="PTHR34222:SF99">
    <property type="entry name" value="PROTEIN, PUTATIVE-RELATED"/>
    <property type="match status" value="1"/>
</dbReference>
<feature type="region of interest" description="Disordered" evidence="1">
    <location>
        <begin position="462"/>
        <end position="522"/>
    </location>
</feature>
<sequence length="587" mass="65348">MDTAYGRRWICRIWNCEYAFSCEDLALIRRISFPGYDVLILGGCFRCAGKKPDEASGSGVVSIDMNDPLYLHSNDTNDPETQPFLAEQWERCNSVVLTWILNCVSPELFIGQVFSSNAKQIWDELTKTYDKIDGSVIFNLHYKINTVSQNGSKLSDYYHKLNSLWKEYDVMVQLPICTCDGAGSYKDHVQLLKLMQFVMGLDDAFSHLSRDESHRTMHDGGSGVKGSTSAFNSIPSDNKGNNTSFVPRSGDNKKRFNNSNARNPNLLCKNCNMTSHTIERCFELIGYPPNFKKRSVSSQNVTSNGSVKDKDTVTGTSTSHTLTSEQYQRLMSLLSDRFWNWCSEQYCRTIAKVNQIGSYKLNDKIVLKDVLVVPGYQVSLLSVHQLVKVNKMSVCFNENDCIIQDSLLKLGHPADQVLSVLKDKIDLNGIESVEPVKLPSSVLSGKYPYELVYKCQPSLSHLSEPYDDERDPSDSGGTKSSPVGPVVESASADPNSTSDPSASTSESCAKGDDSASLNDDDLISEGEGLDLYKVDLLFHEDSNENITDEGQSVRRSSWKSVLPAKLKDYVVDGKVKKLFLVVNGLRS</sequence>